<proteinExistence type="predicted"/>
<dbReference type="SUPFAM" id="SSF51735">
    <property type="entry name" value="NAD(P)-binding Rossmann-fold domains"/>
    <property type="match status" value="1"/>
</dbReference>
<reference evidence="3 4" key="1">
    <citation type="submission" date="2024-05" db="EMBL/GenBank/DDBJ databases">
        <title>Culex pipiens pipiens assembly and annotation.</title>
        <authorList>
            <person name="Alout H."/>
            <person name="Durand T."/>
        </authorList>
    </citation>
    <scope>NUCLEOTIDE SEQUENCE [LARGE SCALE GENOMIC DNA]</scope>
    <source>
        <strain evidence="3">HA-2024</strain>
        <tissue evidence="3">Whole body</tissue>
    </source>
</reference>
<comment type="caution">
    <text evidence="3">The sequence shown here is derived from an EMBL/GenBank/DDBJ whole genome shotgun (WGS) entry which is preliminary data.</text>
</comment>
<dbReference type="Gene3D" id="3.40.50.720">
    <property type="entry name" value="NAD(P)-binding Rossmann-like Domain"/>
    <property type="match status" value="1"/>
</dbReference>
<evidence type="ECO:0000256" key="1">
    <source>
        <dbReference type="ARBA" id="ARBA00047473"/>
    </source>
</evidence>
<dbReference type="Proteomes" id="UP001562425">
    <property type="component" value="Unassembled WGS sequence"/>
</dbReference>
<dbReference type="InterPro" id="IPR028356">
    <property type="entry name" value="UDPglc_DH_euk"/>
</dbReference>
<dbReference type="PANTHER" id="PTHR11374:SF3">
    <property type="entry name" value="UDP-GLUCOSE 6-DEHYDROGENASE"/>
    <property type="match status" value="1"/>
</dbReference>
<sequence>MVISKICCIGAGYVGGPTCSVMALKCPDIKITVVDRSVERIAQWNSDKLPIYE</sequence>
<keyword evidence="4" id="KW-1185">Reference proteome</keyword>
<dbReference type="EMBL" id="JBEHCU010003007">
    <property type="protein sequence ID" value="KAL1402427.1"/>
    <property type="molecule type" value="Genomic_DNA"/>
</dbReference>
<evidence type="ECO:0000313" key="4">
    <source>
        <dbReference type="Proteomes" id="UP001562425"/>
    </source>
</evidence>
<dbReference type="AlphaFoldDB" id="A0ABD1DU43"/>
<organism evidence="3 4">
    <name type="scientific">Culex pipiens pipiens</name>
    <name type="common">Northern house mosquito</name>
    <dbReference type="NCBI Taxonomy" id="38569"/>
    <lineage>
        <taxon>Eukaryota</taxon>
        <taxon>Metazoa</taxon>
        <taxon>Ecdysozoa</taxon>
        <taxon>Arthropoda</taxon>
        <taxon>Hexapoda</taxon>
        <taxon>Insecta</taxon>
        <taxon>Pterygota</taxon>
        <taxon>Neoptera</taxon>
        <taxon>Endopterygota</taxon>
        <taxon>Diptera</taxon>
        <taxon>Nematocera</taxon>
        <taxon>Culicoidea</taxon>
        <taxon>Culicidae</taxon>
        <taxon>Culicinae</taxon>
        <taxon>Culicini</taxon>
        <taxon>Culex</taxon>
        <taxon>Culex</taxon>
    </lineage>
</organism>
<evidence type="ECO:0000313" key="3">
    <source>
        <dbReference type="EMBL" id="KAL1402427.1"/>
    </source>
</evidence>
<dbReference type="InterPro" id="IPR001732">
    <property type="entry name" value="UDP-Glc/GDP-Man_DH_N"/>
</dbReference>
<accession>A0ABD1DU43</accession>
<feature type="domain" description="UDP-glucose/GDP-mannose dehydrogenase N-terminal" evidence="2">
    <location>
        <begin position="5"/>
        <end position="53"/>
    </location>
</feature>
<feature type="non-terminal residue" evidence="3">
    <location>
        <position position="53"/>
    </location>
</feature>
<comment type="catalytic activity">
    <reaction evidence="1">
        <text>UDP-alpha-D-glucose + 2 NAD(+) + H2O = UDP-alpha-D-glucuronate + 2 NADH + 3 H(+)</text>
        <dbReference type="Rhea" id="RHEA:23596"/>
        <dbReference type="ChEBI" id="CHEBI:15377"/>
        <dbReference type="ChEBI" id="CHEBI:15378"/>
        <dbReference type="ChEBI" id="CHEBI:57540"/>
        <dbReference type="ChEBI" id="CHEBI:57945"/>
        <dbReference type="ChEBI" id="CHEBI:58052"/>
        <dbReference type="ChEBI" id="CHEBI:58885"/>
        <dbReference type="EC" id="1.1.1.22"/>
    </reaction>
</comment>
<evidence type="ECO:0000259" key="2">
    <source>
        <dbReference type="Pfam" id="PF03721"/>
    </source>
</evidence>
<dbReference type="PANTHER" id="PTHR11374">
    <property type="entry name" value="UDP-GLUCOSE DEHYDROGENASE/UDP-MANNAC DEHYDROGENASE"/>
    <property type="match status" value="1"/>
</dbReference>
<name>A0ABD1DU43_CULPP</name>
<protein>
    <recommendedName>
        <fullName evidence="2">UDP-glucose/GDP-mannose dehydrogenase N-terminal domain-containing protein</fullName>
    </recommendedName>
</protein>
<gene>
    <name evidence="3" type="ORF">pipiens_001849</name>
</gene>
<dbReference type="GO" id="GO:0003979">
    <property type="term" value="F:UDP-glucose 6-dehydrogenase activity"/>
    <property type="evidence" value="ECO:0007669"/>
    <property type="project" value="UniProtKB-EC"/>
</dbReference>
<dbReference type="InterPro" id="IPR036291">
    <property type="entry name" value="NAD(P)-bd_dom_sf"/>
</dbReference>
<dbReference type="Pfam" id="PF03721">
    <property type="entry name" value="UDPG_MGDP_dh_N"/>
    <property type="match status" value="1"/>
</dbReference>